<dbReference type="AlphaFoldDB" id="A0A0A2J728"/>
<dbReference type="Proteomes" id="UP000030143">
    <property type="component" value="Unassembled WGS sequence"/>
</dbReference>
<evidence type="ECO:0000256" key="1">
    <source>
        <dbReference type="SAM" id="SignalP"/>
    </source>
</evidence>
<organism evidence="2 3">
    <name type="scientific">Penicillium expansum</name>
    <name type="common">Blue mold rot fungus</name>
    <dbReference type="NCBI Taxonomy" id="27334"/>
    <lineage>
        <taxon>Eukaryota</taxon>
        <taxon>Fungi</taxon>
        <taxon>Dikarya</taxon>
        <taxon>Ascomycota</taxon>
        <taxon>Pezizomycotina</taxon>
        <taxon>Eurotiomycetes</taxon>
        <taxon>Eurotiomycetidae</taxon>
        <taxon>Eurotiales</taxon>
        <taxon>Aspergillaceae</taxon>
        <taxon>Penicillium</taxon>
    </lineage>
</organism>
<protein>
    <submittedName>
        <fullName evidence="2">Uncharacterized protein</fullName>
    </submittedName>
</protein>
<feature type="signal peptide" evidence="1">
    <location>
        <begin position="1"/>
        <end position="18"/>
    </location>
</feature>
<proteinExistence type="predicted"/>
<evidence type="ECO:0000313" key="2">
    <source>
        <dbReference type="EMBL" id="KGO51182.1"/>
    </source>
</evidence>
<name>A0A0A2J728_PENEN</name>
<accession>A0A0A2J728</accession>
<dbReference type="HOGENOM" id="CLU_1220045_0_0_1"/>
<reference evidence="2 3" key="1">
    <citation type="journal article" date="2015" name="Mol. Plant Microbe Interact.">
        <title>Genome, transcriptome, and functional analyses of Penicillium expansum provide new insights into secondary metabolism and pathogenicity.</title>
        <authorList>
            <person name="Ballester A.R."/>
            <person name="Marcet-Houben M."/>
            <person name="Levin E."/>
            <person name="Sela N."/>
            <person name="Selma-Lazaro C."/>
            <person name="Carmona L."/>
            <person name="Wisniewski M."/>
            <person name="Droby S."/>
            <person name="Gonzalez-Candelas L."/>
            <person name="Gabaldon T."/>
        </authorList>
    </citation>
    <scope>NUCLEOTIDE SEQUENCE [LARGE SCALE GENOMIC DNA]</scope>
    <source>
        <strain evidence="2 3">MD-8</strain>
    </source>
</reference>
<dbReference type="VEuPathDB" id="FungiDB:PEXP_108290"/>
<gene>
    <name evidence="2" type="ORF">PEX2_107070</name>
</gene>
<keyword evidence="1" id="KW-0732">Signal</keyword>
<dbReference type="RefSeq" id="XP_016594186.1">
    <property type="nucleotide sequence ID" value="XM_016747975.1"/>
</dbReference>
<dbReference type="GeneID" id="27683396"/>
<sequence>MQFLELATLAQLVTSVSALAVAGSRNNVVKARTTPVVASATAISATAISAREYPTPYPSPSSTGEPQCSGYYTFSPSEWNEYGVTADGPVGTCVADDSSNSKGTCIHVSSGCIAINDSPRCQNSLAGPYNVADDDTPRHISSAYIYSKFDSGNHDSEATPGCELFVTWPGAWGDLDFTDDCLTDRTGVYKQCCSDETIATKSVINPYSVRNGFIPRGNGFVF</sequence>
<comment type="caution">
    <text evidence="2">The sequence shown here is derived from an EMBL/GenBank/DDBJ whole genome shotgun (WGS) entry which is preliminary data.</text>
</comment>
<dbReference type="EMBL" id="JQFZ01000308">
    <property type="protein sequence ID" value="KGO51182.1"/>
    <property type="molecule type" value="Genomic_DNA"/>
</dbReference>
<evidence type="ECO:0000313" key="3">
    <source>
        <dbReference type="Proteomes" id="UP000030143"/>
    </source>
</evidence>
<feature type="chain" id="PRO_5002000555" evidence="1">
    <location>
        <begin position="19"/>
        <end position="222"/>
    </location>
</feature>
<dbReference type="STRING" id="27334.A0A0A2J728"/>
<keyword evidence="3" id="KW-1185">Reference proteome</keyword>